<accession>A0ABY4EYC1</accession>
<proteinExistence type="predicted"/>
<reference evidence="1 2" key="1">
    <citation type="submission" date="2022-04" db="EMBL/GenBank/DDBJ databases">
        <title>Gracilibacillus sp. isolated from saltern.</title>
        <authorList>
            <person name="Won M."/>
            <person name="Lee C.-M."/>
            <person name="Woen H.-Y."/>
            <person name="Kwon S.-W."/>
        </authorList>
    </citation>
    <scope>NUCLEOTIDE SEQUENCE [LARGE SCALE GENOMIC DNA]</scope>
    <source>
        <strain evidence="1 2">SSWR10-1</strain>
    </source>
</reference>
<keyword evidence="2" id="KW-1185">Reference proteome</keyword>
<name>A0ABY4EYC1_9BACI</name>
<gene>
    <name evidence="1" type="ORF">MUN88_04675</name>
</gene>
<sequence>MIIYNEKYADLSEEEAERKVKDDRWEWEDIGVGLIPVLHKYNNNSLDKKVYDDHFRFMFHFVFYIYAVPWVN</sequence>
<dbReference type="EMBL" id="CP095072">
    <property type="protein sequence ID" value="UOQ49404.1"/>
    <property type="molecule type" value="Genomic_DNA"/>
</dbReference>
<evidence type="ECO:0000313" key="1">
    <source>
        <dbReference type="EMBL" id="UOQ49404.1"/>
    </source>
</evidence>
<organism evidence="1 2">
    <name type="scientific">Gracilibacillus caseinilyticus</name>
    <dbReference type="NCBI Taxonomy" id="2932256"/>
    <lineage>
        <taxon>Bacteria</taxon>
        <taxon>Bacillati</taxon>
        <taxon>Bacillota</taxon>
        <taxon>Bacilli</taxon>
        <taxon>Bacillales</taxon>
        <taxon>Bacillaceae</taxon>
        <taxon>Gracilibacillus</taxon>
    </lineage>
</organism>
<dbReference type="RefSeq" id="WP_244721445.1">
    <property type="nucleotide sequence ID" value="NZ_CP095072.1"/>
</dbReference>
<evidence type="ECO:0000313" key="2">
    <source>
        <dbReference type="Proteomes" id="UP000831782"/>
    </source>
</evidence>
<dbReference type="Proteomes" id="UP000831782">
    <property type="component" value="Chromosome"/>
</dbReference>
<protein>
    <submittedName>
        <fullName evidence="1">Uncharacterized protein</fullName>
    </submittedName>
</protein>